<dbReference type="RefSeq" id="WP_095032914.1">
    <property type="nucleotide sequence ID" value="NZ_CBCYFK010000073.1"/>
</dbReference>
<accession>A0A1C3T0I8</accession>
<protein>
    <recommendedName>
        <fullName evidence="2">Glycosyltransferase</fullName>
    </recommendedName>
</protein>
<dbReference type="InterPro" id="IPR029044">
    <property type="entry name" value="Nucleotide-diphossugar_trans"/>
</dbReference>
<dbReference type="SUPFAM" id="SSF53448">
    <property type="entry name" value="Nucleotide-diphospho-sugar transferases"/>
    <property type="match status" value="1"/>
</dbReference>
<evidence type="ECO:0008006" key="2">
    <source>
        <dbReference type="Google" id="ProtNLM"/>
    </source>
</evidence>
<organism evidence="1">
    <name type="scientific">Klebsiella pneumoniae</name>
    <dbReference type="NCBI Taxonomy" id="573"/>
    <lineage>
        <taxon>Bacteria</taxon>
        <taxon>Pseudomonadati</taxon>
        <taxon>Pseudomonadota</taxon>
        <taxon>Gammaproteobacteria</taxon>
        <taxon>Enterobacterales</taxon>
        <taxon>Enterobacteriaceae</taxon>
        <taxon>Klebsiella/Raoultella group</taxon>
        <taxon>Klebsiella</taxon>
        <taxon>Klebsiella pneumoniae complex</taxon>
    </lineage>
</organism>
<reference evidence="1" key="1">
    <citation type="submission" date="2016-07" db="EMBL/GenBank/DDBJ databases">
        <authorList>
            <person name="Informatics P."/>
        </authorList>
    </citation>
    <scope>NUCLEOTIDE SEQUENCE</scope>
    <source>
        <strain evidence="1">K280N</strain>
    </source>
</reference>
<name>A0A1C3T0I8_KLEPN</name>
<proteinExistence type="predicted"/>
<dbReference type="EMBL" id="LT603725">
    <property type="protein sequence ID" value="SCA96180.1"/>
    <property type="molecule type" value="Genomic_DNA"/>
</dbReference>
<evidence type="ECO:0000313" key="1">
    <source>
        <dbReference type="EMBL" id="SCA96180.1"/>
    </source>
</evidence>
<reference evidence="1" key="2">
    <citation type="submission" date="2016-08" db="EMBL/GenBank/DDBJ databases">
        <title>Klebsiella loci capsule.</title>
        <authorList>
            <person name="Holt K.E."/>
            <person name="Thomson N.R."/>
        </authorList>
    </citation>
    <scope>NUCLEOTIDE SEQUENCE</scope>
    <source>
        <strain evidence="1">K280N</strain>
    </source>
</reference>
<dbReference type="AlphaFoldDB" id="A0A1C3T0I8"/>
<gene>
    <name evidence="1" type="primary">wctI</name>
    <name evidence="1" type="synonym">KL153_00016</name>
</gene>
<sequence>MKICTFFKRCYRYYSFHFQEPVLSLLKTKQLEKKNRVSNLNLNDSKNVLEDVVVSLTTHGDRINSVHITIESILDGKDVPSRVILWLDNIDTFNNLPLSLHRLIKRGVEVKMAKNYGPHTKYYPFISSEILKDYLVTADDDIIYPRYWLSNLYRKASLSRKEIICHRAHEITFNDERKFCSYNKWKPCSVTNKSIRYFATGVSGVIYPLHFQQCLKLAGEAFLDKCPKADDIWLHYIAYKNGYKVKQLTNRSIHFLTINNTQHLGLMNANVWDNQNDIQINNTYSSDDMTAIYADN</sequence>